<name>B2IDI4_BEII9</name>
<dbReference type="CDD" id="cd02199">
    <property type="entry name" value="YjgF_YER057c_UK114_like_1"/>
    <property type="match status" value="1"/>
</dbReference>
<gene>
    <name evidence="2" type="ordered locus">Bind_1792</name>
</gene>
<dbReference type="Gene3D" id="3.30.1330.40">
    <property type="entry name" value="RutC-like"/>
    <property type="match status" value="1"/>
</dbReference>
<evidence type="ECO:0000313" key="3">
    <source>
        <dbReference type="Proteomes" id="UP000001695"/>
    </source>
</evidence>
<reference evidence="3" key="1">
    <citation type="submission" date="2008-03" db="EMBL/GenBank/DDBJ databases">
        <title>Complete sequence of chromosome of Beijerinckia indica subsp. indica ATCC 9039.</title>
        <authorList>
            <consortium name="US DOE Joint Genome Institute"/>
            <person name="Copeland A."/>
            <person name="Lucas S."/>
            <person name="Lapidus A."/>
            <person name="Glavina del Rio T."/>
            <person name="Dalin E."/>
            <person name="Tice H."/>
            <person name="Bruce D."/>
            <person name="Goodwin L."/>
            <person name="Pitluck S."/>
            <person name="LaButti K."/>
            <person name="Schmutz J."/>
            <person name="Larimer F."/>
            <person name="Land M."/>
            <person name="Hauser L."/>
            <person name="Kyrpides N."/>
            <person name="Mikhailova N."/>
            <person name="Dunfield P.F."/>
            <person name="Dedysh S.N."/>
            <person name="Liesack W."/>
            <person name="Saw J.H."/>
            <person name="Alam M."/>
            <person name="Chen Y."/>
            <person name="Murrell J.C."/>
            <person name="Richardson P."/>
        </authorList>
    </citation>
    <scope>NUCLEOTIDE SEQUENCE [LARGE SCALE GENOMIC DNA]</scope>
    <source>
        <strain evidence="3">ATCC 9039 / DSM 1715 / NCIMB 8712</strain>
    </source>
</reference>
<dbReference type="PANTHER" id="PTHR43760:SF1">
    <property type="entry name" value="ENDORIBONUCLEASE L-PSP_CHORISMATE MUTASE-LIKE DOMAIN-CONTAINING PROTEIN"/>
    <property type="match status" value="1"/>
</dbReference>
<dbReference type="InterPro" id="IPR013813">
    <property type="entry name" value="Endoribo_LPSP/chorism_mut-like"/>
</dbReference>
<dbReference type="Proteomes" id="UP000001695">
    <property type="component" value="Chromosome"/>
</dbReference>
<dbReference type="RefSeq" id="WP_012384777.1">
    <property type="nucleotide sequence ID" value="NC_010581.1"/>
</dbReference>
<dbReference type="PANTHER" id="PTHR43760">
    <property type="entry name" value="ENDORIBONUCLEASE-RELATED"/>
    <property type="match status" value="1"/>
</dbReference>
<dbReference type="EMBL" id="CP001016">
    <property type="protein sequence ID" value="ACB95420.1"/>
    <property type="molecule type" value="Genomic_DNA"/>
</dbReference>
<keyword evidence="3" id="KW-1185">Reference proteome</keyword>
<feature type="domain" description="Endoribonuclease L-PSP/chorismate mutase-like" evidence="1">
    <location>
        <begin position="5"/>
        <end position="149"/>
    </location>
</feature>
<dbReference type="SUPFAM" id="SSF55298">
    <property type="entry name" value="YjgF-like"/>
    <property type="match status" value="1"/>
</dbReference>
<reference evidence="2 3" key="2">
    <citation type="journal article" date="2010" name="J. Bacteriol.">
        <title>Complete genome sequence of Beijerinckia indica subsp. indica.</title>
        <authorList>
            <person name="Tamas I."/>
            <person name="Dedysh S.N."/>
            <person name="Liesack W."/>
            <person name="Stott M.B."/>
            <person name="Alam M."/>
            <person name="Murrell J.C."/>
            <person name="Dunfield P.F."/>
        </authorList>
    </citation>
    <scope>NUCLEOTIDE SEQUENCE [LARGE SCALE GENOMIC DNA]</scope>
    <source>
        <strain evidence="3">ATCC 9039 / DSM 1715 / NCIMB 8712</strain>
    </source>
</reference>
<dbReference type="InterPro" id="IPR035959">
    <property type="entry name" value="RutC-like_sf"/>
</dbReference>
<dbReference type="OrthoDB" id="9806350at2"/>
<dbReference type="eggNOG" id="COG0251">
    <property type="taxonomic scope" value="Bacteria"/>
</dbReference>
<evidence type="ECO:0000259" key="1">
    <source>
        <dbReference type="Pfam" id="PF14588"/>
    </source>
</evidence>
<proteinExistence type="predicted"/>
<dbReference type="HOGENOM" id="CLU_104845_0_1_5"/>
<dbReference type="AlphaFoldDB" id="B2IDI4"/>
<organism evidence="2 3">
    <name type="scientific">Beijerinckia indica subsp. indica (strain ATCC 9039 / DSM 1715 / NCIMB 8712)</name>
    <dbReference type="NCBI Taxonomy" id="395963"/>
    <lineage>
        <taxon>Bacteria</taxon>
        <taxon>Pseudomonadati</taxon>
        <taxon>Pseudomonadota</taxon>
        <taxon>Alphaproteobacteria</taxon>
        <taxon>Hyphomicrobiales</taxon>
        <taxon>Beijerinckiaceae</taxon>
        <taxon>Beijerinckia</taxon>
    </lineage>
</organism>
<accession>B2IDI4</accession>
<dbReference type="Pfam" id="PF14588">
    <property type="entry name" value="YjgF_endoribonc"/>
    <property type="match status" value="1"/>
</dbReference>
<sequence>MNEIETRLKALGIVLPTPAAPVANYVPFVISDKLLIISGQVAFQADGTIAPSHKGKVGSTVSSEDGKAAARVCAINLLAQAKAALGDLERISRCLRLGGFINVAPGFSAIAPVMNGASDLFVEVLGDKGRHARSTIGVAELPLDSAVEVEALFEIV</sequence>
<dbReference type="KEGG" id="bid:Bind_1792"/>
<protein>
    <submittedName>
        <fullName evidence="2">Endoribonuclease L-PSP</fullName>
    </submittedName>
</protein>
<dbReference type="STRING" id="395963.Bind_1792"/>
<evidence type="ECO:0000313" key="2">
    <source>
        <dbReference type="EMBL" id="ACB95420.1"/>
    </source>
</evidence>